<feature type="domain" description="BZIP" evidence="7">
    <location>
        <begin position="248"/>
        <end position="304"/>
    </location>
</feature>
<dbReference type="EMBL" id="CYGV01000002">
    <property type="protein sequence ID" value="CUA66959.1"/>
    <property type="molecule type" value="Genomic_DNA"/>
</dbReference>
<keyword evidence="3" id="KW-0238">DNA-binding</keyword>
<dbReference type="GO" id="GO:0000977">
    <property type="term" value="F:RNA polymerase II transcription regulatory region sequence-specific DNA binding"/>
    <property type="evidence" value="ECO:0007669"/>
    <property type="project" value="TreeGrafter"/>
</dbReference>
<keyword evidence="2" id="KW-0805">Transcription regulation</keyword>
<dbReference type="PROSITE" id="PS00036">
    <property type="entry name" value="BZIP_BASIC"/>
    <property type="match status" value="1"/>
</dbReference>
<feature type="compositionally biased region" description="Polar residues" evidence="6">
    <location>
        <begin position="219"/>
        <end position="237"/>
    </location>
</feature>
<evidence type="ECO:0000256" key="4">
    <source>
        <dbReference type="ARBA" id="ARBA00023163"/>
    </source>
</evidence>
<dbReference type="PANTHER" id="PTHR13044">
    <property type="entry name" value="ACTIVATING TRANSCRIPTION FACTOR ATF 4/5"/>
    <property type="match status" value="1"/>
</dbReference>
<dbReference type="AlphaFoldDB" id="A0A0K6FLV8"/>
<feature type="compositionally biased region" description="Basic and acidic residues" evidence="6">
    <location>
        <begin position="345"/>
        <end position="355"/>
    </location>
</feature>
<evidence type="ECO:0000256" key="2">
    <source>
        <dbReference type="ARBA" id="ARBA00023015"/>
    </source>
</evidence>
<evidence type="ECO:0000256" key="3">
    <source>
        <dbReference type="ARBA" id="ARBA00023125"/>
    </source>
</evidence>
<feature type="region of interest" description="Disordered" evidence="6">
    <location>
        <begin position="311"/>
        <end position="355"/>
    </location>
</feature>
<dbReference type="GO" id="GO:0005634">
    <property type="term" value="C:nucleus"/>
    <property type="evidence" value="ECO:0007669"/>
    <property type="project" value="UniProtKB-SubCell"/>
</dbReference>
<sequence>MSSTATRIKRSPSSTPSLGTPPQTPKVVAKKGVAADLSSGEPHIKQELERLKKIVFSFRMEGNNRQSSGQEYPGNHEATGDTPPLHQLPEGHIQPTAGGVPGFTTPWDLPFFPDSAYGQQSPYDMLGLGAMNAIPPPNPHSGAHSIDPFGNPWDLGLHTGIPTQPQIQPLTPAEIAQYHALLARGAGSFPLPSPDAPHPTQTPEVASSPPATQAPARGRSTSSADRNPTHGQSSGSNVMDEGAVTMAEDKRRRNTAASARFRVKKKQRTMELERALVELEGRADALEKEAVELRRENGWLKEMVILKGRKAMENAQATQSSAGAGPSGSGSQDNSKDSDEEDDSTDKGKGKSKET</sequence>
<feature type="compositionally biased region" description="Low complexity" evidence="6">
    <location>
        <begin position="11"/>
        <end position="21"/>
    </location>
</feature>
<feature type="region of interest" description="Disordered" evidence="6">
    <location>
        <begin position="1"/>
        <end position="44"/>
    </location>
</feature>
<keyword evidence="4" id="KW-0804">Transcription</keyword>
<dbReference type="PROSITE" id="PS50217">
    <property type="entry name" value="BZIP"/>
    <property type="match status" value="1"/>
</dbReference>
<protein>
    <recommendedName>
        <fullName evidence="7">BZIP domain-containing protein</fullName>
    </recommendedName>
</protein>
<evidence type="ECO:0000259" key="7">
    <source>
        <dbReference type="PROSITE" id="PS50217"/>
    </source>
</evidence>
<evidence type="ECO:0000256" key="5">
    <source>
        <dbReference type="ARBA" id="ARBA00023242"/>
    </source>
</evidence>
<evidence type="ECO:0000256" key="6">
    <source>
        <dbReference type="SAM" id="MobiDB-lite"/>
    </source>
</evidence>
<feature type="region of interest" description="Disordered" evidence="6">
    <location>
        <begin position="186"/>
        <end position="241"/>
    </location>
</feature>
<evidence type="ECO:0000313" key="9">
    <source>
        <dbReference type="Proteomes" id="UP000044841"/>
    </source>
</evidence>
<feature type="compositionally biased region" description="Low complexity" evidence="6">
    <location>
        <begin position="315"/>
        <end position="332"/>
    </location>
</feature>
<dbReference type="CDD" id="cd14705">
    <property type="entry name" value="bZIP_Zip1"/>
    <property type="match status" value="1"/>
</dbReference>
<feature type="region of interest" description="Disordered" evidence="6">
    <location>
        <begin position="247"/>
        <end position="266"/>
    </location>
</feature>
<proteinExistence type="predicted"/>
<dbReference type="PANTHER" id="PTHR13044:SF14">
    <property type="entry name" value="CRYPTOCEPHAL, ISOFORM A"/>
    <property type="match status" value="1"/>
</dbReference>
<dbReference type="Proteomes" id="UP000044841">
    <property type="component" value="Unassembled WGS sequence"/>
</dbReference>
<evidence type="ECO:0000256" key="1">
    <source>
        <dbReference type="ARBA" id="ARBA00004123"/>
    </source>
</evidence>
<name>A0A0K6FLV8_9AGAM</name>
<comment type="subcellular location">
    <subcellularLocation>
        <location evidence="1">Nucleus</location>
    </subcellularLocation>
</comment>
<dbReference type="InterPro" id="IPR046347">
    <property type="entry name" value="bZIP_sf"/>
</dbReference>
<dbReference type="Gene3D" id="1.20.5.170">
    <property type="match status" value="1"/>
</dbReference>
<keyword evidence="5" id="KW-0539">Nucleus</keyword>
<dbReference type="SUPFAM" id="SSF57959">
    <property type="entry name" value="Leucine zipper domain"/>
    <property type="match status" value="1"/>
</dbReference>
<dbReference type="InterPro" id="IPR004827">
    <property type="entry name" value="bZIP"/>
</dbReference>
<gene>
    <name evidence="8" type="ORF">RSOLAG22IIIB_02867</name>
</gene>
<accession>A0A0K6FLV8</accession>
<dbReference type="Pfam" id="PF07716">
    <property type="entry name" value="bZIP_2"/>
    <property type="match status" value="1"/>
</dbReference>
<dbReference type="GO" id="GO:0001228">
    <property type="term" value="F:DNA-binding transcription activator activity, RNA polymerase II-specific"/>
    <property type="evidence" value="ECO:0007669"/>
    <property type="project" value="TreeGrafter"/>
</dbReference>
<organism evidence="8 9">
    <name type="scientific">Rhizoctonia solani</name>
    <dbReference type="NCBI Taxonomy" id="456999"/>
    <lineage>
        <taxon>Eukaryota</taxon>
        <taxon>Fungi</taxon>
        <taxon>Dikarya</taxon>
        <taxon>Basidiomycota</taxon>
        <taxon>Agaricomycotina</taxon>
        <taxon>Agaricomycetes</taxon>
        <taxon>Cantharellales</taxon>
        <taxon>Ceratobasidiaceae</taxon>
        <taxon>Rhizoctonia</taxon>
    </lineage>
</organism>
<feature type="region of interest" description="Disordered" evidence="6">
    <location>
        <begin position="64"/>
        <end position="92"/>
    </location>
</feature>
<feature type="compositionally biased region" description="Polar residues" evidence="6">
    <location>
        <begin position="199"/>
        <end position="211"/>
    </location>
</feature>
<dbReference type="SMART" id="SM00338">
    <property type="entry name" value="BRLZ"/>
    <property type="match status" value="1"/>
</dbReference>
<reference evidence="8 9" key="1">
    <citation type="submission" date="2015-07" db="EMBL/GenBank/DDBJ databases">
        <authorList>
            <person name="Noorani M."/>
        </authorList>
    </citation>
    <scope>NUCLEOTIDE SEQUENCE [LARGE SCALE GENOMIC DNA]</scope>
    <source>
        <strain evidence="8">BBA 69670</strain>
    </source>
</reference>
<evidence type="ECO:0000313" key="8">
    <source>
        <dbReference type="EMBL" id="CUA66959.1"/>
    </source>
</evidence>
<keyword evidence="9" id="KW-1185">Reference proteome</keyword>